<reference evidence="3" key="1">
    <citation type="journal article" date="2022" name="Cell">
        <title>Repeat-based holocentromeres influence genome architecture and karyotype evolution.</title>
        <authorList>
            <person name="Hofstatter P.G."/>
            <person name="Thangavel G."/>
            <person name="Lux T."/>
            <person name="Neumann P."/>
            <person name="Vondrak T."/>
            <person name="Novak P."/>
            <person name="Zhang M."/>
            <person name="Costa L."/>
            <person name="Castellani M."/>
            <person name="Scott A."/>
            <person name="Toegelov H."/>
            <person name="Fuchs J."/>
            <person name="Mata-Sucre Y."/>
            <person name="Dias Y."/>
            <person name="Vanzela A.L.L."/>
            <person name="Huettel B."/>
            <person name="Almeida C.C.S."/>
            <person name="Simkova H."/>
            <person name="Souza G."/>
            <person name="Pedrosa-Harand A."/>
            <person name="Macas J."/>
            <person name="Mayer K.F.X."/>
            <person name="Houben A."/>
            <person name="Marques A."/>
        </authorList>
    </citation>
    <scope>NUCLEOTIDE SEQUENCE</scope>
    <source>
        <strain evidence="3">RhyBre1mFocal</strain>
    </source>
</reference>
<feature type="domain" description="F-box" evidence="1">
    <location>
        <begin position="8"/>
        <end position="46"/>
    </location>
</feature>
<dbReference type="Pfam" id="PF03478">
    <property type="entry name" value="Beta-prop_KIB1-4"/>
    <property type="match status" value="1"/>
</dbReference>
<dbReference type="InterPro" id="IPR036047">
    <property type="entry name" value="F-box-like_dom_sf"/>
</dbReference>
<dbReference type="PANTHER" id="PTHR33110">
    <property type="entry name" value="F-BOX/KELCH-REPEAT PROTEIN-RELATED"/>
    <property type="match status" value="1"/>
</dbReference>
<evidence type="ECO:0000313" key="4">
    <source>
        <dbReference type="Proteomes" id="UP001151287"/>
    </source>
</evidence>
<organism evidence="3 4">
    <name type="scientific">Rhynchospora breviuscula</name>
    <dbReference type="NCBI Taxonomy" id="2022672"/>
    <lineage>
        <taxon>Eukaryota</taxon>
        <taxon>Viridiplantae</taxon>
        <taxon>Streptophyta</taxon>
        <taxon>Embryophyta</taxon>
        <taxon>Tracheophyta</taxon>
        <taxon>Spermatophyta</taxon>
        <taxon>Magnoliopsida</taxon>
        <taxon>Liliopsida</taxon>
        <taxon>Poales</taxon>
        <taxon>Cyperaceae</taxon>
        <taxon>Cyperoideae</taxon>
        <taxon>Rhynchosporeae</taxon>
        <taxon>Rhynchospora</taxon>
    </lineage>
</organism>
<dbReference type="AlphaFoldDB" id="A0A9Q0CAV6"/>
<evidence type="ECO:0008006" key="5">
    <source>
        <dbReference type="Google" id="ProtNLM"/>
    </source>
</evidence>
<comment type="caution">
    <text evidence="3">The sequence shown here is derived from an EMBL/GenBank/DDBJ whole genome shotgun (WGS) entry which is preliminary data.</text>
</comment>
<keyword evidence="4" id="KW-1185">Reference proteome</keyword>
<evidence type="ECO:0000313" key="3">
    <source>
        <dbReference type="EMBL" id="KAJ1690490.1"/>
    </source>
</evidence>
<gene>
    <name evidence="3" type="ORF">LUZ63_014645</name>
</gene>
<dbReference type="Proteomes" id="UP001151287">
    <property type="component" value="Unassembled WGS sequence"/>
</dbReference>
<feature type="domain" description="KIB1-4 beta-propeller" evidence="2">
    <location>
        <begin position="68"/>
        <end position="315"/>
    </location>
</feature>
<dbReference type="Pfam" id="PF00646">
    <property type="entry name" value="F-box"/>
    <property type="match status" value="1"/>
</dbReference>
<protein>
    <recommendedName>
        <fullName evidence="5">F-box domain-containing protein</fullName>
    </recommendedName>
</protein>
<evidence type="ECO:0000259" key="2">
    <source>
        <dbReference type="Pfam" id="PF03478"/>
    </source>
</evidence>
<sequence length="341" mass="39323">MAKPKRDWSDLPPEILHLICKKLPDIYDFTVFHSVCKTWRSIECNPPPQLPWILEHQTMSDDPTLRCYSLTSNKIHTITCPISCGKCFLGPSYHYLLAYRVGKTGYSWSLLNPLTGIEVHLPSLEEDMMYWVESIGSDKSGEHVVFSKISHHSRGYNWSNTIVLRQIGDHNTVQFPLEGSSGNGKLYHNEEFFFINVTTGVTKVMNIRTQKLVYEVPPIVRSHYDRQFWMVESGGEILHLSKTRGLNLDDLHFDIYRLDLGSGKRRACWVKIDSIGDQVLFLDEHRGVSFCASDYEGLGENCIYFLVKLFLCKYDIKDGAAKELHCPFVGKDRTWFTPRLY</sequence>
<dbReference type="SUPFAM" id="SSF81383">
    <property type="entry name" value="F-box domain"/>
    <property type="match status" value="1"/>
</dbReference>
<dbReference type="OrthoDB" id="694183at2759"/>
<dbReference type="EMBL" id="JAMQYH010000004">
    <property type="protein sequence ID" value="KAJ1690490.1"/>
    <property type="molecule type" value="Genomic_DNA"/>
</dbReference>
<dbReference type="InterPro" id="IPR001810">
    <property type="entry name" value="F-box_dom"/>
</dbReference>
<accession>A0A9Q0CAV6</accession>
<dbReference type="InterPro" id="IPR005174">
    <property type="entry name" value="KIB1-4_b-propeller"/>
</dbReference>
<dbReference type="Gene3D" id="1.20.1280.50">
    <property type="match status" value="1"/>
</dbReference>
<name>A0A9Q0CAV6_9POAL</name>
<evidence type="ECO:0000259" key="1">
    <source>
        <dbReference type="Pfam" id="PF00646"/>
    </source>
</evidence>
<proteinExistence type="predicted"/>